<keyword evidence="1" id="KW-0732">Signal</keyword>
<dbReference type="AlphaFoldDB" id="A0A419X6P6"/>
<feature type="chain" id="PRO_5019447876" description="DUF3157 family protein" evidence="1">
    <location>
        <begin position="21"/>
        <end position="224"/>
    </location>
</feature>
<keyword evidence="3" id="KW-1185">Reference proteome</keyword>
<proteinExistence type="predicted"/>
<evidence type="ECO:0000313" key="2">
    <source>
        <dbReference type="EMBL" id="RKE03269.1"/>
    </source>
</evidence>
<comment type="caution">
    <text evidence="2">The sequence shown here is derived from an EMBL/GenBank/DDBJ whole genome shotgun (WGS) entry which is preliminary data.</text>
</comment>
<feature type="signal peptide" evidence="1">
    <location>
        <begin position="1"/>
        <end position="20"/>
    </location>
</feature>
<dbReference type="EMBL" id="RAPQ01000008">
    <property type="protein sequence ID" value="RKE03269.1"/>
    <property type="molecule type" value="Genomic_DNA"/>
</dbReference>
<dbReference type="OrthoDB" id="6400696at2"/>
<accession>A0A419X6P6</accession>
<sequence length="224" mass="25531">MKKIFVFCMLAFGISIIASAQQTALTSDGKVVILYDNGTWTYADVKLPNTKEVQKKAGEVSVPTNVPVVDNSPVSLKDGVVEKMAFIEGPSKKLSKYFKHKNIVRCNFTLTSKDGKAILKTEWKVMNGEAYSYFGFINDESMISLELIGGKKIDLLYTKDFEPKEYEKYGFSTYTAELELSKEQIRLLRNSIVYKAYMTWSRRTEEYKVIAPSYFIKSLPQIIE</sequence>
<evidence type="ECO:0000256" key="1">
    <source>
        <dbReference type="SAM" id="SignalP"/>
    </source>
</evidence>
<gene>
    <name evidence="2" type="ORF">BXY64_0262</name>
</gene>
<evidence type="ECO:0008006" key="4">
    <source>
        <dbReference type="Google" id="ProtNLM"/>
    </source>
</evidence>
<reference evidence="2 3" key="1">
    <citation type="submission" date="2018-09" db="EMBL/GenBank/DDBJ databases">
        <title>Genomic Encyclopedia of Archaeal and Bacterial Type Strains, Phase II (KMG-II): from individual species to whole genera.</title>
        <authorList>
            <person name="Goeker M."/>
        </authorList>
    </citation>
    <scope>NUCLEOTIDE SEQUENCE [LARGE SCALE GENOMIC DNA]</scope>
    <source>
        <strain evidence="2 3">DSM 21950</strain>
    </source>
</reference>
<dbReference type="RefSeq" id="WP_147375845.1">
    <property type="nucleotide sequence ID" value="NZ_RAPQ01000008.1"/>
</dbReference>
<dbReference type="Proteomes" id="UP000284531">
    <property type="component" value="Unassembled WGS sequence"/>
</dbReference>
<organism evidence="2 3">
    <name type="scientific">Marinifilum flexuosum</name>
    <dbReference type="NCBI Taxonomy" id="1117708"/>
    <lineage>
        <taxon>Bacteria</taxon>
        <taxon>Pseudomonadati</taxon>
        <taxon>Bacteroidota</taxon>
        <taxon>Bacteroidia</taxon>
        <taxon>Marinilabiliales</taxon>
        <taxon>Marinifilaceae</taxon>
    </lineage>
</organism>
<evidence type="ECO:0000313" key="3">
    <source>
        <dbReference type="Proteomes" id="UP000284531"/>
    </source>
</evidence>
<name>A0A419X6P6_9BACT</name>
<protein>
    <recommendedName>
        <fullName evidence="4">DUF3157 family protein</fullName>
    </recommendedName>
</protein>